<gene>
    <name evidence="1" type="ORF">FHR32_004313</name>
</gene>
<organism evidence="1 2">
    <name type="scientific">Streptosporangium album</name>
    <dbReference type="NCBI Taxonomy" id="47479"/>
    <lineage>
        <taxon>Bacteria</taxon>
        <taxon>Bacillati</taxon>
        <taxon>Actinomycetota</taxon>
        <taxon>Actinomycetes</taxon>
        <taxon>Streptosporangiales</taxon>
        <taxon>Streptosporangiaceae</taxon>
        <taxon>Streptosporangium</taxon>
    </lineage>
</organism>
<evidence type="ECO:0000313" key="1">
    <source>
        <dbReference type="EMBL" id="MBB4940008.1"/>
    </source>
</evidence>
<proteinExistence type="predicted"/>
<dbReference type="InterPro" id="IPR046214">
    <property type="entry name" value="DUF6247"/>
</dbReference>
<sequence>MTAQPHEHETAPVPERTPKAVRAALSPADRETFEREFRAAMATAADDLDLAPVYTCLDYWRRLAVLKASGAYDRIARDAEQVSEQAAHGEPPASRPWREVLAKLGTDV</sequence>
<dbReference type="AlphaFoldDB" id="A0A7W7RXC5"/>
<protein>
    <submittedName>
        <fullName evidence="1">Uncharacterized protein</fullName>
    </submittedName>
</protein>
<evidence type="ECO:0000313" key="2">
    <source>
        <dbReference type="Proteomes" id="UP000534286"/>
    </source>
</evidence>
<name>A0A7W7RXC5_9ACTN</name>
<reference evidence="1 2" key="1">
    <citation type="submission" date="2020-08" db="EMBL/GenBank/DDBJ databases">
        <title>Sequencing the genomes of 1000 actinobacteria strains.</title>
        <authorList>
            <person name="Klenk H.-P."/>
        </authorList>
    </citation>
    <scope>NUCLEOTIDE SEQUENCE [LARGE SCALE GENOMIC DNA]</scope>
    <source>
        <strain evidence="1 2">DSM 43023</strain>
    </source>
</reference>
<dbReference type="Pfam" id="PF19760">
    <property type="entry name" value="DUF6247"/>
    <property type="match status" value="1"/>
</dbReference>
<dbReference type="RefSeq" id="WP_184755891.1">
    <property type="nucleotide sequence ID" value="NZ_BAABEK010000072.1"/>
</dbReference>
<comment type="caution">
    <text evidence="1">The sequence shown here is derived from an EMBL/GenBank/DDBJ whole genome shotgun (WGS) entry which is preliminary data.</text>
</comment>
<accession>A0A7W7RXC5</accession>
<dbReference type="Proteomes" id="UP000534286">
    <property type="component" value="Unassembled WGS sequence"/>
</dbReference>
<dbReference type="EMBL" id="JACHJU010000001">
    <property type="protein sequence ID" value="MBB4940008.1"/>
    <property type="molecule type" value="Genomic_DNA"/>
</dbReference>
<keyword evidence="2" id="KW-1185">Reference proteome</keyword>